<dbReference type="Pfam" id="PF09282">
    <property type="entry name" value="Mago-bind"/>
    <property type="match status" value="1"/>
</dbReference>
<sequence>MSTRPSDAPRASKSGIQTTADGASYIPASKRADGSTRKEIRVRPGYRPPEDVETYKNRSAEAWKNRGQGGVPGAESLGAGKDEAPTMSKNAKRREAARKRATAEGSAEGAGDELASAMQKTDISARDKRKENWHDPSKLATNEVMATDAEMEQQKKIRNQLKKLRAVRDLREKRAAGEKLSHDQIMKIGKEGELLRDLKKLGYDGPELEADASEPGNVLVSSTNLVG</sequence>
<dbReference type="OrthoDB" id="21625at2759"/>
<feature type="domain" description="WIBG Mago-binding" evidence="2">
    <location>
        <begin position="22"/>
        <end position="48"/>
    </location>
</feature>
<evidence type="ECO:0000313" key="4">
    <source>
        <dbReference type="Proteomes" id="UP000054466"/>
    </source>
</evidence>
<evidence type="ECO:0000256" key="1">
    <source>
        <dbReference type="SAM" id="MobiDB-lite"/>
    </source>
</evidence>
<keyword evidence="4" id="KW-1185">Reference proteome</keyword>
<feature type="compositionally biased region" description="Basic and acidic residues" evidence="1">
    <location>
        <begin position="123"/>
        <end position="137"/>
    </location>
</feature>
<gene>
    <name evidence="3" type="ORF">PV07_09208</name>
</gene>
<dbReference type="SUPFAM" id="SSF101931">
    <property type="entry name" value="Pym (Within the bgcn gene intron protein, WIBG), N-terminal domain"/>
    <property type="match status" value="1"/>
</dbReference>
<dbReference type="GO" id="GO:0005737">
    <property type="term" value="C:cytoplasm"/>
    <property type="evidence" value="ECO:0007669"/>
    <property type="project" value="TreeGrafter"/>
</dbReference>
<organism evidence="3 4">
    <name type="scientific">Cladophialophora immunda</name>
    <dbReference type="NCBI Taxonomy" id="569365"/>
    <lineage>
        <taxon>Eukaryota</taxon>
        <taxon>Fungi</taxon>
        <taxon>Dikarya</taxon>
        <taxon>Ascomycota</taxon>
        <taxon>Pezizomycotina</taxon>
        <taxon>Eurotiomycetes</taxon>
        <taxon>Chaetothyriomycetidae</taxon>
        <taxon>Chaetothyriales</taxon>
        <taxon>Herpotrichiellaceae</taxon>
        <taxon>Cladophialophora</taxon>
    </lineage>
</organism>
<feature type="compositionally biased region" description="Basic residues" evidence="1">
    <location>
        <begin position="90"/>
        <end position="100"/>
    </location>
</feature>
<dbReference type="InterPro" id="IPR039333">
    <property type="entry name" value="PYM1"/>
</dbReference>
<dbReference type="PANTHER" id="PTHR22959">
    <property type="entry name" value="PYM PROTEIN"/>
    <property type="match status" value="1"/>
</dbReference>
<dbReference type="GO" id="GO:0035145">
    <property type="term" value="C:exon-exon junction complex"/>
    <property type="evidence" value="ECO:0007669"/>
    <property type="project" value="TreeGrafter"/>
</dbReference>
<dbReference type="RefSeq" id="XP_016246296.1">
    <property type="nucleotide sequence ID" value="XM_016396440.1"/>
</dbReference>
<dbReference type="SMART" id="SM01273">
    <property type="entry name" value="Mago-bind"/>
    <property type="match status" value="1"/>
</dbReference>
<feature type="compositionally biased region" description="Basic and acidic residues" evidence="1">
    <location>
        <begin position="30"/>
        <end position="64"/>
    </location>
</feature>
<dbReference type="EMBL" id="KN847044">
    <property type="protein sequence ID" value="KIW26080.1"/>
    <property type="molecule type" value="Genomic_DNA"/>
</dbReference>
<dbReference type="GeneID" id="27348402"/>
<dbReference type="AlphaFoldDB" id="A0A0D2C6H7"/>
<evidence type="ECO:0000313" key="3">
    <source>
        <dbReference type="EMBL" id="KIW26080.1"/>
    </source>
</evidence>
<proteinExistence type="predicted"/>
<accession>A0A0D2C6H7</accession>
<protein>
    <recommendedName>
        <fullName evidence="2">WIBG Mago-binding domain-containing protein</fullName>
    </recommendedName>
</protein>
<dbReference type="GO" id="GO:1903259">
    <property type="term" value="P:exon-exon junction complex disassembly"/>
    <property type="evidence" value="ECO:0007669"/>
    <property type="project" value="InterPro"/>
</dbReference>
<dbReference type="VEuPathDB" id="FungiDB:PV07_09208"/>
<dbReference type="InterPro" id="IPR015362">
    <property type="entry name" value="WIBG_mago-bd"/>
</dbReference>
<dbReference type="Proteomes" id="UP000054466">
    <property type="component" value="Unassembled WGS sequence"/>
</dbReference>
<evidence type="ECO:0000259" key="2">
    <source>
        <dbReference type="SMART" id="SM01273"/>
    </source>
</evidence>
<dbReference type="InterPro" id="IPR036348">
    <property type="entry name" value="WIBG_N_sf"/>
</dbReference>
<feature type="region of interest" description="Disordered" evidence="1">
    <location>
        <begin position="207"/>
        <end position="227"/>
    </location>
</feature>
<dbReference type="GO" id="GO:0003723">
    <property type="term" value="F:RNA binding"/>
    <property type="evidence" value="ECO:0007669"/>
    <property type="project" value="TreeGrafter"/>
</dbReference>
<name>A0A0D2C6H7_9EURO</name>
<feature type="region of interest" description="Disordered" evidence="1">
    <location>
        <begin position="1"/>
        <end position="151"/>
    </location>
</feature>
<dbReference type="STRING" id="569365.A0A0D2C6H7"/>
<dbReference type="PANTHER" id="PTHR22959:SF0">
    <property type="entry name" value="PARTNER OF Y14 AND MAGO"/>
    <property type="match status" value="1"/>
</dbReference>
<dbReference type="HOGENOM" id="CLU_074603_1_0_1"/>
<reference evidence="3 4" key="1">
    <citation type="submission" date="2015-01" db="EMBL/GenBank/DDBJ databases">
        <title>The Genome Sequence of Cladophialophora immunda CBS83496.</title>
        <authorList>
            <consortium name="The Broad Institute Genomics Platform"/>
            <person name="Cuomo C."/>
            <person name="de Hoog S."/>
            <person name="Gorbushina A."/>
            <person name="Stielow B."/>
            <person name="Teixiera M."/>
            <person name="Abouelleil A."/>
            <person name="Chapman S.B."/>
            <person name="Priest M."/>
            <person name="Young S.K."/>
            <person name="Wortman J."/>
            <person name="Nusbaum C."/>
            <person name="Birren B."/>
        </authorList>
    </citation>
    <scope>NUCLEOTIDE SEQUENCE [LARGE SCALE GENOMIC DNA]</scope>
    <source>
        <strain evidence="3 4">CBS 83496</strain>
    </source>
</reference>